<evidence type="ECO:0000313" key="2">
    <source>
        <dbReference type="EMBL" id="PWR23289.1"/>
    </source>
</evidence>
<keyword evidence="3" id="KW-1185">Reference proteome</keyword>
<evidence type="ECO:0000313" key="3">
    <source>
        <dbReference type="Proteomes" id="UP000246077"/>
    </source>
</evidence>
<protein>
    <submittedName>
        <fullName evidence="2">GNAT family N-acetyltransferase</fullName>
    </submittedName>
</protein>
<name>A0A317E8R5_9PROT</name>
<keyword evidence="2" id="KW-0808">Transferase</keyword>
<dbReference type="PROSITE" id="PS51186">
    <property type="entry name" value="GNAT"/>
    <property type="match status" value="1"/>
</dbReference>
<gene>
    <name evidence="2" type="ORF">DKG75_01590</name>
</gene>
<dbReference type="InterPro" id="IPR052564">
    <property type="entry name" value="N-acetyltrans/Recomb-assoc"/>
</dbReference>
<organism evidence="2 3">
    <name type="scientific">Zavarzinia compransoris</name>
    <dbReference type="NCBI Taxonomy" id="1264899"/>
    <lineage>
        <taxon>Bacteria</taxon>
        <taxon>Pseudomonadati</taxon>
        <taxon>Pseudomonadota</taxon>
        <taxon>Alphaproteobacteria</taxon>
        <taxon>Rhodospirillales</taxon>
        <taxon>Zavarziniaceae</taxon>
        <taxon>Zavarzinia</taxon>
    </lineage>
</organism>
<evidence type="ECO:0000259" key="1">
    <source>
        <dbReference type="PROSITE" id="PS51186"/>
    </source>
</evidence>
<proteinExistence type="predicted"/>
<sequence length="176" mass="18257">MPRKIPDPSRDAWGYAVVKPADDIALETLGAEAAPSLFALLRASIHGLAARHYTPAQLVAWAPDDGDLPAFAGRLAGTAIIAARRGAMLAGFANLAPDGLVDFLFVHPDAAGRGIGPRLLAAAIAAGRAQGMAQLSAHVSLTARPTFEAAGFAVEAEQQVPLSGEVLTNFRMRLAL</sequence>
<dbReference type="AlphaFoldDB" id="A0A317E8R5"/>
<comment type="caution">
    <text evidence="2">The sequence shown here is derived from an EMBL/GenBank/DDBJ whole genome shotgun (WGS) entry which is preliminary data.</text>
</comment>
<dbReference type="PANTHER" id="PTHR43451:SF1">
    <property type="entry name" value="ACETYLTRANSFERASE"/>
    <property type="match status" value="1"/>
</dbReference>
<dbReference type="Gene3D" id="3.40.630.30">
    <property type="match status" value="1"/>
</dbReference>
<reference evidence="3" key="1">
    <citation type="submission" date="2018-05" db="EMBL/GenBank/DDBJ databases">
        <title>Zavarzinia sp. HR-AS.</title>
        <authorList>
            <person name="Lee Y."/>
            <person name="Jeon C.O."/>
        </authorList>
    </citation>
    <scope>NUCLEOTIDE SEQUENCE [LARGE SCALE GENOMIC DNA]</scope>
    <source>
        <strain evidence="3">DSM 1231</strain>
    </source>
</reference>
<feature type="domain" description="N-acetyltransferase" evidence="1">
    <location>
        <begin position="24"/>
        <end position="176"/>
    </location>
</feature>
<dbReference type="EMBL" id="QGLF01000001">
    <property type="protein sequence ID" value="PWR23289.1"/>
    <property type="molecule type" value="Genomic_DNA"/>
</dbReference>
<dbReference type="InterPro" id="IPR000182">
    <property type="entry name" value="GNAT_dom"/>
</dbReference>
<accession>A0A317E8R5</accession>
<dbReference type="Pfam" id="PF13673">
    <property type="entry name" value="Acetyltransf_10"/>
    <property type="match status" value="1"/>
</dbReference>
<dbReference type="InterPro" id="IPR016181">
    <property type="entry name" value="Acyl_CoA_acyltransferase"/>
</dbReference>
<dbReference type="GO" id="GO:0016747">
    <property type="term" value="F:acyltransferase activity, transferring groups other than amino-acyl groups"/>
    <property type="evidence" value="ECO:0007669"/>
    <property type="project" value="InterPro"/>
</dbReference>
<dbReference type="PANTHER" id="PTHR43451">
    <property type="entry name" value="ACETYLTRANSFERASE (GNAT) FAMILY PROTEIN"/>
    <property type="match status" value="1"/>
</dbReference>
<dbReference type="OrthoDB" id="9789081at2"/>
<dbReference type="Proteomes" id="UP000246077">
    <property type="component" value="Unassembled WGS sequence"/>
</dbReference>
<dbReference type="SUPFAM" id="SSF55729">
    <property type="entry name" value="Acyl-CoA N-acyltransferases (Nat)"/>
    <property type="match status" value="1"/>
</dbReference>